<keyword evidence="4" id="KW-1185">Reference proteome</keyword>
<feature type="domain" description="SGF29 C-terminal" evidence="2">
    <location>
        <begin position="235"/>
        <end position="388"/>
    </location>
</feature>
<dbReference type="Gene3D" id="2.30.30.140">
    <property type="match status" value="1"/>
</dbReference>
<proteinExistence type="predicted"/>
<organism evidence="3 4">
    <name type="scientific">Cryoendolithus antarcticus</name>
    <dbReference type="NCBI Taxonomy" id="1507870"/>
    <lineage>
        <taxon>Eukaryota</taxon>
        <taxon>Fungi</taxon>
        <taxon>Dikarya</taxon>
        <taxon>Ascomycota</taxon>
        <taxon>Pezizomycotina</taxon>
        <taxon>Dothideomycetes</taxon>
        <taxon>Dothideomycetidae</taxon>
        <taxon>Cladosporiales</taxon>
        <taxon>Cladosporiaceae</taxon>
        <taxon>Cryoendolithus</taxon>
    </lineage>
</organism>
<dbReference type="PANTHER" id="PTHR21539:SF0">
    <property type="entry name" value="SAGA-ASSOCIATED FACTOR 29"/>
    <property type="match status" value="1"/>
</dbReference>
<dbReference type="FunCoup" id="A0A1V8T374">
    <property type="interactions" value="575"/>
</dbReference>
<dbReference type="EMBL" id="NAJO01000018">
    <property type="protein sequence ID" value="OQO05863.1"/>
    <property type="molecule type" value="Genomic_DNA"/>
</dbReference>
<dbReference type="PROSITE" id="PS51518">
    <property type="entry name" value="SGF29_C"/>
    <property type="match status" value="1"/>
</dbReference>
<evidence type="ECO:0000256" key="1">
    <source>
        <dbReference type="SAM" id="MobiDB-lite"/>
    </source>
</evidence>
<dbReference type="InParanoid" id="A0A1V8T374"/>
<feature type="region of interest" description="Disordered" evidence="1">
    <location>
        <begin position="180"/>
        <end position="229"/>
    </location>
</feature>
<feature type="region of interest" description="Disordered" evidence="1">
    <location>
        <begin position="127"/>
        <end position="168"/>
    </location>
</feature>
<feature type="compositionally biased region" description="Basic and acidic residues" evidence="1">
    <location>
        <begin position="11"/>
        <end position="20"/>
    </location>
</feature>
<gene>
    <name evidence="3" type="ORF">B0A48_09958</name>
</gene>
<comment type="caution">
    <text evidence="3">The sequence shown here is derived from an EMBL/GenBank/DDBJ whole genome shotgun (WGS) entry which is preliminary data.</text>
</comment>
<protein>
    <recommendedName>
        <fullName evidence="2">SGF29 C-terminal domain-containing protein</fullName>
    </recommendedName>
</protein>
<dbReference type="InterPro" id="IPR037802">
    <property type="entry name" value="SGF29"/>
</dbReference>
<feature type="region of interest" description="Disordered" evidence="1">
    <location>
        <begin position="1"/>
        <end position="20"/>
    </location>
</feature>
<dbReference type="AlphaFoldDB" id="A0A1V8T374"/>
<dbReference type="InterPro" id="IPR010750">
    <property type="entry name" value="SGF29_tudor-like_dom"/>
</dbReference>
<name>A0A1V8T374_9PEZI</name>
<sequence length="388" mass="41546">MSGRSRPRANHNQDADEERRLWKGIKDKAREIDLMVTRSNSIGNEILDIEIQQSDLIQADKSPDASLDKRLEDLYRENVKICEEVQHLISGSSSDMNVLDSINILAGLREASSAELAFAATVPTAQRDRVASGKVARDRPKKNGSKGTNSVAATEDGADDVSAAPSPRVSLSQINRLAAKEKSSRASSIPATRETSVKIEDGVESVASSVDTAQSASGGGGKSAGQPSAAARAASRITFKTGETVFYRYKDEKSGGEGIVCQVTAVIGEGKQRRYEVQDIDTDSTAAQPIPGGGKATGFTRLNESGSNSFRASVSSLMQIPVSNAKLPDLPQGKQVMALYPETTTFYKGVISAAWKAKDGERSVKVLFDGETSETSQDVERRFVLGDR</sequence>
<dbReference type="Proteomes" id="UP000192596">
    <property type="component" value="Unassembled WGS sequence"/>
</dbReference>
<feature type="compositionally biased region" description="Basic and acidic residues" evidence="1">
    <location>
        <begin position="127"/>
        <end position="138"/>
    </location>
</feature>
<dbReference type="GO" id="GO:0000124">
    <property type="term" value="C:SAGA complex"/>
    <property type="evidence" value="ECO:0007669"/>
    <property type="project" value="InterPro"/>
</dbReference>
<reference evidence="4" key="1">
    <citation type="submission" date="2017-03" db="EMBL/GenBank/DDBJ databases">
        <title>Genomes of endolithic fungi from Antarctica.</title>
        <authorList>
            <person name="Coleine C."/>
            <person name="Masonjones S."/>
            <person name="Stajich J.E."/>
        </authorList>
    </citation>
    <scope>NUCLEOTIDE SEQUENCE [LARGE SCALE GENOMIC DNA]</scope>
    <source>
        <strain evidence="4">CCFEE 5527</strain>
    </source>
</reference>
<evidence type="ECO:0000313" key="4">
    <source>
        <dbReference type="Proteomes" id="UP000192596"/>
    </source>
</evidence>
<evidence type="ECO:0000313" key="3">
    <source>
        <dbReference type="EMBL" id="OQO05863.1"/>
    </source>
</evidence>
<dbReference type="PANTHER" id="PTHR21539">
    <property type="entry name" value="SAGA-ASSOCIATED FACTOR 29"/>
    <property type="match status" value="1"/>
</dbReference>
<dbReference type="OrthoDB" id="10265994at2759"/>
<feature type="compositionally biased region" description="Polar residues" evidence="1">
    <location>
        <begin position="185"/>
        <end position="194"/>
    </location>
</feature>
<dbReference type="Pfam" id="PF07039">
    <property type="entry name" value="SGF29_Tudor"/>
    <property type="match status" value="1"/>
</dbReference>
<evidence type="ECO:0000259" key="2">
    <source>
        <dbReference type="PROSITE" id="PS51518"/>
    </source>
</evidence>
<dbReference type="STRING" id="1507870.A0A1V8T374"/>
<accession>A0A1V8T374</accession>